<feature type="region of interest" description="Disordered" evidence="1">
    <location>
        <begin position="385"/>
        <end position="590"/>
    </location>
</feature>
<feature type="compositionally biased region" description="Low complexity" evidence="1">
    <location>
        <begin position="762"/>
        <end position="779"/>
    </location>
</feature>
<feature type="region of interest" description="Disordered" evidence="1">
    <location>
        <begin position="611"/>
        <end position="645"/>
    </location>
</feature>
<sequence>MVVVSGVSSDRSGARGAVTSPLIVSGGGGDSGSAMSPMSGPSSLETSPATTHSRIRLASRPQDMRSSSIDSLKSDLSVEEVQIPPSPATLTKQLQSAYMTEAALSPSVSQSQHSGSSYSSPGNTHDLPFTEAQPTSDDSFHPTLTQPGYSSAPSAPNLSVTGVSLESDAGLGALASPSGDVYLHQSGAGLGLEGLEAGSLPLVAGMEGRTNSPALSDLVSAGPLLAWSPRSADSMMAQSPSLNDALTANIPLDVNHSEDSLCDSSTGFPGLFSMEGDGVSVSSSTSEDMSSATPASGVNTQQQPQIQLQQQTPHQQVLQEQDEVTIDLHPRESEQDHTISSTRSPTQLELPVANMTGVSAHTSQASGGDPANQDTQEAPWRFDNTVGAQNKPATNQPSVPTNGQHKVVKKEKSEDDAGPSEFHQERIKQTQQISHSKAREKKGKQPQVKEEIDDIKIVAEVAMIKKEKKSGSQSKSDGTMDLVSKNSTHQEGNNRKRSQRLATTPERRKSSFQNEVDGRSDEVPTKNGHDEDSSAVDIKSEDSSTGRSKRRISQRNAAASPNSVVQNPACRSRVKSMKSEGELKEDDDLTGTNVECKSEFREGCDEALMRTTRGAKRRSEGDILSDLKRGRGTRSGRRSDGDVLKIEDDMLNHLDEDCGLARGVRGRHVSGTSDTSSNYSTERAVTPGSHDSPNTGSGRRRRRLSQESSASSRDGSPPTVHSHDFSPGGVNTRRSSSRDHAKKKKCSCCVGGEQKKVGSGSGRRSSTRATRGSSSGNVQ</sequence>
<feature type="compositionally biased region" description="Basic and acidic residues" evidence="1">
    <location>
        <begin position="516"/>
        <end position="544"/>
    </location>
</feature>
<proteinExistence type="predicted"/>
<dbReference type="Proteomes" id="UP000283509">
    <property type="component" value="Unassembled WGS sequence"/>
</dbReference>
<gene>
    <name evidence="2" type="ORF">C7M84_017027</name>
</gene>
<feature type="compositionally biased region" description="Low complexity" evidence="1">
    <location>
        <begin position="105"/>
        <end position="122"/>
    </location>
</feature>
<feature type="compositionally biased region" description="Low complexity" evidence="1">
    <location>
        <begin position="277"/>
        <end position="291"/>
    </location>
</feature>
<feature type="region of interest" description="Disordered" evidence="1">
    <location>
        <begin position="103"/>
        <end position="155"/>
    </location>
</feature>
<organism evidence="2 3">
    <name type="scientific">Penaeus vannamei</name>
    <name type="common">Whiteleg shrimp</name>
    <name type="synonym">Litopenaeus vannamei</name>
    <dbReference type="NCBI Taxonomy" id="6689"/>
    <lineage>
        <taxon>Eukaryota</taxon>
        <taxon>Metazoa</taxon>
        <taxon>Ecdysozoa</taxon>
        <taxon>Arthropoda</taxon>
        <taxon>Crustacea</taxon>
        <taxon>Multicrustacea</taxon>
        <taxon>Malacostraca</taxon>
        <taxon>Eumalacostraca</taxon>
        <taxon>Eucarida</taxon>
        <taxon>Decapoda</taxon>
        <taxon>Dendrobranchiata</taxon>
        <taxon>Penaeoidea</taxon>
        <taxon>Penaeidae</taxon>
        <taxon>Penaeus</taxon>
    </lineage>
</organism>
<dbReference type="OrthoDB" id="6427254at2759"/>
<comment type="caution">
    <text evidence="2">The sequence shown here is derived from an EMBL/GenBank/DDBJ whole genome shotgun (WGS) entry which is preliminary data.</text>
</comment>
<feature type="compositionally biased region" description="Basic and acidic residues" evidence="1">
    <location>
        <begin position="447"/>
        <end position="457"/>
    </location>
</feature>
<reference evidence="2 3" key="2">
    <citation type="submission" date="2019-01" db="EMBL/GenBank/DDBJ databases">
        <title>The decoding of complex shrimp genome reveals the adaptation for benthos swimmer, frequently molting mechanism and breeding impact on genome.</title>
        <authorList>
            <person name="Sun Y."/>
            <person name="Gao Y."/>
            <person name="Yu Y."/>
        </authorList>
    </citation>
    <scope>NUCLEOTIDE SEQUENCE [LARGE SCALE GENOMIC DNA]</scope>
    <source>
        <tissue evidence="2">Muscle</tissue>
    </source>
</reference>
<evidence type="ECO:0000313" key="2">
    <source>
        <dbReference type="EMBL" id="ROT65029.1"/>
    </source>
</evidence>
<keyword evidence="3" id="KW-1185">Reference proteome</keyword>
<dbReference type="AlphaFoldDB" id="A0A3R7MLS6"/>
<dbReference type="EMBL" id="QCYY01003154">
    <property type="protein sequence ID" value="ROT65029.1"/>
    <property type="molecule type" value="Genomic_DNA"/>
</dbReference>
<evidence type="ECO:0000256" key="1">
    <source>
        <dbReference type="SAM" id="MobiDB-lite"/>
    </source>
</evidence>
<reference evidence="2 3" key="1">
    <citation type="submission" date="2018-04" db="EMBL/GenBank/DDBJ databases">
        <authorList>
            <person name="Zhang X."/>
            <person name="Yuan J."/>
            <person name="Li F."/>
            <person name="Xiang J."/>
        </authorList>
    </citation>
    <scope>NUCLEOTIDE SEQUENCE [LARGE SCALE GENOMIC DNA]</scope>
    <source>
        <tissue evidence="2">Muscle</tissue>
    </source>
</reference>
<feature type="compositionally biased region" description="Low complexity" evidence="1">
    <location>
        <begin position="300"/>
        <end position="319"/>
    </location>
</feature>
<feature type="compositionally biased region" description="Low complexity" evidence="1">
    <location>
        <begin position="1"/>
        <end position="17"/>
    </location>
</feature>
<feature type="region of interest" description="Disordered" evidence="1">
    <location>
        <begin position="1"/>
        <end position="84"/>
    </location>
</feature>
<feature type="region of interest" description="Disordered" evidence="1">
    <location>
        <begin position="657"/>
        <end position="779"/>
    </location>
</feature>
<feature type="compositionally biased region" description="Low complexity" evidence="1">
    <location>
        <begin position="66"/>
        <end position="75"/>
    </location>
</feature>
<name>A0A3R7MLS6_PENVA</name>
<feature type="compositionally biased region" description="Basic and acidic residues" evidence="1">
    <location>
        <begin position="617"/>
        <end position="629"/>
    </location>
</feature>
<evidence type="ECO:0000313" key="3">
    <source>
        <dbReference type="Proteomes" id="UP000283509"/>
    </source>
</evidence>
<feature type="region of interest" description="Disordered" evidence="1">
    <location>
        <begin position="277"/>
        <end position="319"/>
    </location>
</feature>
<protein>
    <submittedName>
        <fullName evidence="2">Uncharacterized protein</fullName>
    </submittedName>
</protein>
<feature type="compositionally biased region" description="Polar residues" evidence="1">
    <location>
        <begin position="554"/>
        <end position="566"/>
    </location>
</feature>
<feature type="compositionally biased region" description="Polar residues" evidence="1">
    <location>
        <begin position="386"/>
        <end position="404"/>
    </location>
</feature>
<feature type="compositionally biased region" description="Low complexity" evidence="1">
    <location>
        <begin position="32"/>
        <end position="43"/>
    </location>
</feature>
<accession>A0A3R7MLS6</accession>
<feature type="compositionally biased region" description="Polar residues" evidence="1">
    <location>
        <begin position="670"/>
        <end position="697"/>
    </location>
</feature>
<feature type="compositionally biased region" description="Polar residues" evidence="1">
    <location>
        <begin position="132"/>
        <end position="155"/>
    </location>
</feature>